<evidence type="ECO:0000313" key="2">
    <source>
        <dbReference type="Proteomes" id="UP000499080"/>
    </source>
</evidence>
<name>A0A4Y2MIP1_ARAVE</name>
<sequence>MVTLICEFVRVVNGRPFTHLYDDPNELRAIKPSDFIQDIKVNATVGLEIVDSKHLRKQIRYLQSLRYQLRQQFQKEYLAELIGNPKLPSKRHSLSPGDVVTVS</sequence>
<evidence type="ECO:0000313" key="1">
    <source>
        <dbReference type="EMBL" id="GBN25627.1"/>
    </source>
</evidence>
<organism evidence="1 2">
    <name type="scientific">Araneus ventricosus</name>
    <name type="common">Orbweaver spider</name>
    <name type="synonym">Epeira ventricosa</name>
    <dbReference type="NCBI Taxonomy" id="182803"/>
    <lineage>
        <taxon>Eukaryota</taxon>
        <taxon>Metazoa</taxon>
        <taxon>Ecdysozoa</taxon>
        <taxon>Arthropoda</taxon>
        <taxon>Chelicerata</taxon>
        <taxon>Arachnida</taxon>
        <taxon>Araneae</taxon>
        <taxon>Araneomorphae</taxon>
        <taxon>Entelegynae</taxon>
        <taxon>Araneoidea</taxon>
        <taxon>Araneidae</taxon>
        <taxon>Araneus</taxon>
    </lineage>
</organism>
<protein>
    <submittedName>
        <fullName evidence="1">Uncharacterized protein</fullName>
    </submittedName>
</protein>
<dbReference type="OrthoDB" id="5967017at2759"/>
<proteinExistence type="predicted"/>
<reference evidence="1 2" key="1">
    <citation type="journal article" date="2019" name="Sci. Rep.">
        <title>Orb-weaving spider Araneus ventricosus genome elucidates the spidroin gene catalogue.</title>
        <authorList>
            <person name="Kono N."/>
            <person name="Nakamura H."/>
            <person name="Ohtoshi R."/>
            <person name="Moran D.A.P."/>
            <person name="Shinohara A."/>
            <person name="Yoshida Y."/>
            <person name="Fujiwara M."/>
            <person name="Mori M."/>
            <person name="Tomita M."/>
            <person name="Arakawa K."/>
        </authorList>
    </citation>
    <scope>NUCLEOTIDE SEQUENCE [LARGE SCALE GENOMIC DNA]</scope>
</reference>
<gene>
    <name evidence="1" type="ORF">AVEN_121687_1</name>
</gene>
<dbReference type="Proteomes" id="UP000499080">
    <property type="component" value="Unassembled WGS sequence"/>
</dbReference>
<keyword evidence="2" id="KW-1185">Reference proteome</keyword>
<dbReference type="AlphaFoldDB" id="A0A4Y2MIP1"/>
<dbReference type="EMBL" id="BGPR01007268">
    <property type="protein sequence ID" value="GBN25627.1"/>
    <property type="molecule type" value="Genomic_DNA"/>
</dbReference>
<comment type="caution">
    <text evidence="1">The sequence shown here is derived from an EMBL/GenBank/DDBJ whole genome shotgun (WGS) entry which is preliminary data.</text>
</comment>
<accession>A0A4Y2MIP1</accession>